<comment type="similarity">
    <text evidence="1">Belongs to the LysR transcriptional regulatory family.</text>
</comment>
<dbReference type="InterPro" id="IPR036388">
    <property type="entry name" value="WH-like_DNA-bd_sf"/>
</dbReference>
<gene>
    <name evidence="6" type="ORF">ABVQ20_23990</name>
</gene>
<dbReference type="RefSeq" id="WP_354461952.1">
    <property type="nucleotide sequence ID" value="NZ_JBEWSZ010000001.1"/>
</dbReference>
<dbReference type="Gene3D" id="3.40.190.10">
    <property type="entry name" value="Periplasmic binding protein-like II"/>
    <property type="match status" value="2"/>
</dbReference>
<accession>A0ABV2DJ44</accession>
<sequence>MTLRKLLPSPNAIFMFEAAARHLNFTVAAREFNVTQSAVSRMIARLESHLDVKLFIRSPTGIELTDEGRMLYGAVGSGFQQIEIALDDIRARQGEAGTVTLSLSSAFAMHWFMPRFDRFQASFPGIDLRFQLVRGEPSGPVEDVDLAIRYNQPPNAEQQSWELMEEVVLPVCSPAYLAEHGSLDDCADLGRHTLAHLSGSIRIPWQRYLAQFDYPQPAGSRSLTFSDYTLVIQSAIKGRGMALGWWHVVAHELLQKGLVKGGRHELRTGDHYYLVATARRPLRKPAILVRDWLLNEMAVLKREVLAS</sequence>
<dbReference type="PROSITE" id="PS50931">
    <property type="entry name" value="HTH_LYSR"/>
    <property type="match status" value="1"/>
</dbReference>
<dbReference type="Gene3D" id="1.10.10.10">
    <property type="entry name" value="Winged helix-like DNA-binding domain superfamily/Winged helix DNA-binding domain"/>
    <property type="match status" value="1"/>
</dbReference>
<organism evidence="6 7">
    <name type="scientific">Mesorhizobium shangrilense</name>
    <dbReference type="NCBI Taxonomy" id="460060"/>
    <lineage>
        <taxon>Bacteria</taxon>
        <taxon>Pseudomonadati</taxon>
        <taxon>Pseudomonadota</taxon>
        <taxon>Alphaproteobacteria</taxon>
        <taxon>Hyphomicrobiales</taxon>
        <taxon>Phyllobacteriaceae</taxon>
        <taxon>Mesorhizobium</taxon>
    </lineage>
</organism>
<dbReference type="SUPFAM" id="SSF53850">
    <property type="entry name" value="Periplasmic binding protein-like II"/>
    <property type="match status" value="1"/>
</dbReference>
<dbReference type="EMBL" id="JBEWSZ010000001">
    <property type="protein sequence ID" value="MET2830043.1"/>
    <property type="molecule type" value="Genomic_DNA"/>
</dbReference>
<evidence type="ECO:0000256" key="3">
    <source>
        <dbReference type="ARBA" id="ARBA00023125"/>
    </source>
</evidence>
<evidence type="ECO:0000313" key="7">
    <source>
        <dbReference type="Proteomes" id="UP001548832"/>
    </source>
</evidence>
<evidence type="ECO:0000259" key="5">
    <source>
        <dbReference type="PROSITE" id="PS50931"/>
    </source>
</evidence>
<dbReference type="PANTHER" id="PTHR30537">
    <property type="entry name" value="HTH-TYPE TRANSCRIPTIONAL REGULATOR"/>
    <property type="match status" value="1"/>
</dbReference>
<proteinExistence type="inferred from homology"/>
<dbReference type="Proteomes" id="UP001548832">
    <property type="component" value="Unassembled WGS sequence"/>
</dbReference>
<dbReference type="Pfam" id="PF00126">
    <property type="entry name" value="HTH_1"/>
    <property type="match status" value="1"/>
</dbReference>
<dbReference type="InterPro" id="IPR005119">
    <property type="entry name" value="LysR_subst-bd"/>
</dbReference>
<dbReference type="PANTHER" id="PTHR30537:SF74">
    <property type="entry name" value="HTH-TYPE TRANSCRIPTIONAL REGULATOR TRPI"/>
    <property type="match status" value="1"/>
</dbReference>
<dbReference type="Pfam" id="PF03466">
    <property type="entry name" value="LysR_substrate"/>
    <property type="match status" value="1"/>
</dbReference>
<feature type="domain" description="HTH lysR-type" evidence="5">
    <location>
        <begin position="1"/>
        <end position="65"/>
    </location>
</feature>
<name>A0ABV2DJ44_9HYPH</name>
<dbReference type="InterPro" id="IPR036390">
    <property type="entry name" value="WH_DNA-bd_sf"/>
</dbReference>
<evidence type="ECO:0000256" key="4">
    <source>
        <dbReference type="ARBA" id="ARBA00023163"/>
    </source>
</evidence>
<evidence type="ECO:0000256" key="1">
    <source>
        <dbReference type="ARBA" id="ARBA00009437"/>
    </source>
</evidence>
<keyword evidence="3" id="KW-0238">DNA-binding</keyword>
<dbReference type="InterPro" id="IPR058163">
    <property type="entry name" value="LysR-type_TF_proteobact-type"/>
</dbReference>
<evidence type="ECO:0000256" key="2">
    <source>
        <dbReference type="ARBA" id="ARBA00023015"/>
    </source>
</evidence>
<protein>
    <submittedName>
        <fullName evidence="6">LysR substrate-binding domain-containing protein</fullName>
    </submittedName>
</protein>
<keyword evidence="7" id="KW-1185">Reference proteome</keyword>
<keyword evidence="2" id="KW-0805">Transcription regulation</keyword>
<dbReference type="PRINTS" id="PR00039">
    <property type="entry name" value="HTHLYSR"/>
</dbReference>
<dbReference type="SUPFAM" id="SSF46785">
    <property type="entry name" value="Winged helix' DNA-binding domain"/>
    <property type="match status" value="1"/>
</dbReference>
<dbReference type="CDD" id="cd08432">
    <property type="entry name" value="PBP2_GcdR_TrpI_HvrB_AmpR_like"/>
    <property type="match status" value="1"/>
</dbReference>
<keyword evidence="4" id="KW-0804">Transcription</keyword>
<reference evidence="6 7" key="1">
    <citation type="submission" date="2024-06" db="EMBL/GenBank/DDBJ databases">
        <authorList>
            <person name="Kim D.-U."/>
        </authorList>
    </citation>
    <scope>NUCLEOTIDE SEQUENCE [LARGE SCALE GENOMIC DNA]</scope>
    <source>
        <strain evidence="6 7">KACC15460</strain>
    </source>
</reference>
<comment type="caution">
    <text evidence="6">The sequence shown here is derived from an EMBL/GenBank/DDBJ whole genome shotgun (WGS) entry which is preliminary data.</text>
</comment>
<dbReference type="InterPro" id="IPR000847">
    <property type="entry name" value="LysR_HTH_N"/>
</dbReference>
<evidence type="ECO:0000313" key="6">
    <source>
        <dbReference type="EMBL" id="MET2830043.1"/>
    </source>
</evidence>